<dbReference type="EMBL" id="CP141614">
    <property type="protein sequence ID" value="WRP13790.1"/>
    <property type="molecule type" value="Genomic_DNA"/>
</dbReference>
<dbReference type="PANTHER" id="PTHR43537">
    <property type="entry name" value="TRANSCRIPTIONAL REGULATOR, GNTR FAMILY"/>
    <property type="match status" value="1"/>
</dbReference>
<evidence type="ECO:0000313" key="6">
    <source>
        <dbReference type="EMBL" id="WRP13790.1"/>
    </source>
</evidence>
<dbReference type="CDD" id="cd07377">
    <property type="entry name" value="WHTH_GntR"/>
    <property type="match status" value="1"/>
</dbReference>
<dbReference type="PROSITE" id="PS50949">
    <property type="entry name" value="HTH_GNTR"/>
    <property type="match status" value="1"/>
</dbReference>
<evidence type="ECO:0000313" key="7">
    <source>
        <dbReference type="Proteomes" id="UP001333102"/>
    </source>
</evidence>
<name>A0ABZ1BMR1_9FIRM</name>
<proteinExistence type="predicted"/>
<dbReference type="SUPFAM" id="SSF46785">
    <property type="entry name" value="Winged helix' DNA-binding domain"/>
    <property type="match status" value="1"/>
</dbReference>
<dbReference type="InterPro" id="IPR000524">
    <property type="entry name" value="Tscrpt_reg_HTH_GntR"/>
</dbReference>
<dbReference type="Gene3D" id="1.20.120.530">
    <property type="entry name" value="GntR ligand-binding domain-like"/>
    <property type="match status" value="1"/>
</dbReference>
<accession>A0ABZ1BMR1</accession>
<dbReference type="InterPro" id="IPR028374">
    <property type="entry name" value="FadR_C"/>
</dbReference>
<dbReference type="PRINTS" id="PR00035">
    <property type="entry name" value="HTHGNTR"/>
</dbReference>
<organism evidence="6 7">
    <name type="scientific">Geochorda subterranea</name>
    <dbReference type="NCBI Taxonomy" id="3109564"/>
    <lineage>
        <taxon>Bacteria</taxon>
        <taxon>Bacillati</taxon>
        <taxon>Bacillota</taxon>
        <taxon>Limnochordia</taxon>
        <taxon>Limnochordales</taxon>
        <taxon>Geochordaceae</taxon>
        <taxon>Geochorda</taxon>
    </lineage>
</organism>
<dbReference type="InterPro" id="IPR008920">
    <property type="entry name" value="TF_FadR/GntR_C"/>
</dbReference>
<evidence type="ECO:0000256" key="4">
    <source>
        <dbReference type="SAM" id="MobiDB-lite"/>
    </source>
</evidence>
<dbReference type="Pfam" id="PF07840">
    <property type="entry name" value="FadR_C"/>
    <property type="match status" value="1"/>
</dbReference>
<reference evidence="7" key="1">
    <citation type="submission" date="2023-12" db="EMBL/GenBank/DDBJ databases">
        <title>Novel isolates from deep terrestrial aquifers shed light on the physiology and ecology of the class Limnochordia.</title>
        <authorList>
            <person name="Karnachuk O.V."/>
            <person name="Lukina A.P."/>
            <person name="Avakyan M.R."/>
            <person name="Kadnikov V."/>
            <person name="Begmatov S."/>
            <person name="Beletsky A.V."/>
            <person name="Mardanov A.V."/>
            <person name="Ravin N.V."/>
        </authorList>
    </citation>
    <scope>NUCLEOTIDE SEQUENCE [LARGE SCALE GENOMIC DNA]</scope>
    <source>
        <strain evidence="7">LN</strain>
    </source>
</reference>
<dbReference type="NCBIfam" id="NF003444">
    <property type="entry name" value="PRK04984.1"/>
    <property type="match status" value="1"/>
</dbReference>
<gene>
    <name evidence="6" type="primary">fadR</name>
    <name evidence="6" type="ORF">VLY81_10130</name>
</gene>
<keyword evidence="3" id="KW-0804">Transcription</keyword>
<keyword evidence="7" id="KW-1185">Reference proteome</keyword>
<dbReference type="RefSeq" id="WP_324668043.1">
    <property type="nucleotide sequence ID" value="NZ_CP141614.1"/>
</dbReference>
<dbReference type="Gene3D" id="1.10.10.10">
    <property type="entry name" value="Winged helix-like DNA-binding domain superfamily/Winged helix DNA-binding domain"/>
    <property type="match status" value="1"/>
</dbReference>
<evidence type="ECO:0000256" key="1">
    <source>
        <dbReference type="ARBA" id="ARBA00023015"/>
    </source>
</evidence>
<sequence>MDGLKPSPHNGGTQARGAGKHPRRGRRSSDQAEDHLIGAILRGTYPPGASLPAERELAAQLGVSRPTLREVLQRMARDGWVTIRPGQPAAVNDFWQEGNLNVLDRLARQADRLSHDFVTQLLEVRAVLAPAFGRAAVARSPARVVAVLAGHDALDDDPNAFAAFDWQWQVHLARLSGNYVFPLLLNGFAALYGRAARQYFARAENRAASLRFYGRLLEAAMVRDAERAASVIAEAMHESVRLWQATAAAPRLEGAPAGAG</sequence>
<dbReference type="InterPro" id="IPR036390">
    <property type="entry name" value="WH_DNA-bd_sf"/>
</dbReference>
<dbReference type="InterPro" id="IPR036388">
    <property type="entry name" value="WH-like_DNA-bd_sf"/>
</dbReference>
<dbReference type="PANTHER" id="PTHR43537:SF52">
    <property type="entry name" value="FATTY ACID METABOLISM REGULATOR PROTEIN"/>
    <property type="match status" value="1"/>
</dbReference>
<dbReference type="SUPFAM" id="SSF48008">
    <property type="entry name" value="GntR ligand-binding domain-like"/>
    <property type="match status" value="1"/>
</dbReference>
<feature type="region of interest" description="Disordered" evidence="4">
    <location>
        <begin position="1"/>
        <end position="31"/>
    </location>
</feature>
<evidence type="ECO:0000259" key="5">
    <source>
        <dbReference type="PROSITE" id="PS50949"/>
    </source>
</evidence>
<keyword evidence="1" id="KW-0805">Transcription regulation</keyword>
<feature type="domain" description="HTH gntR-type" evidence="5">
    <location>
        <begin position="26"/>
        <end position="94"/>
    </location>
</feature>
<dbReference type="Pfam" id="PF00392">
    <property type="entry name" value="GntR"/>
    <property type="match status" value="1"/>
</dbReference>
<dbReference type="Proteomes" id="UP001333102">
    <property type="component" value="Chromosome"/>
</dbReference>
<keyword evidence="2" id="KW-0238">DNA-binding</keyword>
<evidence type="ECO:0000256" key="3">
    <source>
        <dbReference type="ARBA" id="ARBA00023163"/>
    </source>
</evidence>
<protein>
    <submittedName>
        <fullName evidence="6">Fatty acid metabolism transcriptional regulator FadR</fullName>
    </submittedName>
</protein>
<evidence type="ECO:0000256" key="2">
    <source>
        <dbReference type="ARBA" id="ARBA00023125"/>
    </source>
</evidence>
<dbReference type="SMART" id="SM00345">
    <property type="entry name" value="HTH_GNTR"/>
    <property type="match status" value="1"/>
</dbReference>